<dbReference type="GO" id="GO:0016811">
    <property type="term" value="F:hydrolase activity, acting on carbon-nitrogen (but not peptide) bonds, in linear amides"/>
    <property type="evidence" value="ECO:0007669"/>
    <property type="project" value="TreeGrafter"/>
</dbReference>
<organism evidence="3 4">
    <name type="scientific">Mycobacteroides immunogenum</name>
    <dbReference type="NCBI Taxonomy" id="83262"/>
    <lineage>
        <taxon>Bacteria</taxon>
        <taxon>Bacillati</taxon>
        <taxon>Actinomycetota</taxon>
        <taxon>Actinomycetes</taxon>
        <taxon>Mycobacteriales</taxon>
        <taxon>Mycobacteriaceae</taxon>
        <taxon>Mycobacteroides</taxon>
    </lineage>
</organism>
<dbReference type="Proteomes" id="UP000186919">
    <property type="component" value="Unassembled WGS sequence"/>
</dbReference>
<keyword evidence="1 3" id="KW-0378">Hydrolase</keyword>
<dbReference type="PANTHER" id="PTHR43674:SF2">
    <property type="entry name" value="BETA-UREIDOPROPIONASE"/>
    <property type="match status" value="1"/>
</dbReference>
<dbReference type="EMBL" id="LQYE01000027">
    <property type="protein sequence ID" value="OAT68232.1"/>
    <property type="molecule type" value="Genomic_DNA"/>
</dbReference>
<name>A0A179VAP8_9MYCO</name>
<evidence type="ECO:0000313" key="4">
    <source>
        <dbReference type="Proteomes" id="UP000186919"/>
    </source>
</evidence>
<evidence type="ECO:0000259" key="2">
    <source>
        <dbReference type="PROSITE" id="PS50263"/>
    </source>
</evidence>
<accession>A0A179VAP8</accession>
<sequence>MIEPYTAVGLSPTMWDIRERADIMRNIEHIEFVSNNAMGLASLDIPVRLLAIPEGALQGFGDEGQDADHKEYAHNCAITIPGPETDRLGELAKAHNVYIMAQAKARHEDWNDLFFNVGFVIAPTGEIVLKHHKVSALLPSERSVSPHDLYDWWIDKYGRNLEAFWPVADTEIGRLGVMMAMEGNYPENGRGLAMNGAEVVYRASMPTPFTGNDVFEISNRARALENNFYVVAPNIGLSFPSPDSTVGFDNGGGRSMIVDYRGAIVGKQFDSSSSTFVSGVIDIEALRYQRAHAQTTNWLKDIRTEIAQLIYERPIYPKNRYLDNIPGNHAEYRKVIAQQIQLMQERDIWKKPSHELG</sequence>
<evidence type="ECO:0000313" key="3">
    <source>
        <dbReference type="EMBL" id="OAT68232.1"/>
    </source>
</evidence>
<dbReference type="Pfam" id="PF00795">
    <property type="entry name" value="CN_hydrolase"/>
    <property type="match status" value="1"/>
</dbReference>
<dbReference type="AlphaFoldDB" id="A0A179VAP8"/>
<dbReference type="PROSITE" id="PS50263">
    <property type="entry name" value="CN_HYDROLASE"/>
    <property type="match status" value="1"/>
</dbReference>
<evidence type="ECO:0000256" key="1">
    <source>
        <dbReference type="ARBA" id="ARBA00022801"/>
    </source>
</evidence>
<dbReference type="PANTHER" id="PTHR43674">
    <property type="entry name" value="NITRILASE C965.09-RELATED"/>
    <property type="match status" value="1"/>
</dbReference>
<dbReference type="SUPFAM" id="SSF56317">
    <property type="entry name" value="Carbon-nitrogen hydrolase"/>
    <property type="match status" value="1"/>
</dbReference>
<gene>
    <name evidence="3" type="ORF">AWB85_08785</name>
</gene>
<dbReference type="InterPro" id="IPR003010">
    <property type="entry name" value="C-N_Hydrolase"/>
</dbReference>
<reference evidence="3 4" key="1">
    <citation type="submission" date="2016-01" db="EMBL/GenBank/DDBJ databases">
        <title>Mycobacterium immunogenum strain CD11_6 genome sequencing and assembly.</title>
        <authorList>
            <person name="Kaur G."/>
            <person name="Nair G.R."/>
            <person name="Mayilraj S."/>
        </authorList>
    </citation>
    <scope>NUCLEOTIDE SEQUENCE [LARGE SCALE GENOMIC DNA]</scope>
    <source>
        <strain evidence="3 4">CD11-6</strain>
    </source>
</reference>
<dbReference type="RefSeq" id="WP_064631246.1">
    <property type="nucleotide sequence ID" value="NZ_LQYE01000027.1"/>
</dbReference>
<dbReference type="Gene3D" id="3.60.110.10">
    <property type="entry name" value="Carbon-nitrogen hydrolase"/>
    <property type="match status" value="1"/>
</dbReference>
<comment type="caution">
    <text evidence="3">The sequence shown here is derived from an EMBL/GenBank/DDBJ whole genome shotgun (WGS) entry which is preliminary data.</text>
</comment>
<dbReference type="InterPro" id="IPR050345">
    <property type="entry name" value="Aliph_Amidase/BUP"/>
</dbReference>
<protein>
    <submittedName>
        <fullName evidence="3">Hydrolase</fullName>
    </submittedName>
</protein>
<feature type="domain" description="CN hydrolase" evidence="2">
    <location>
        <begin position="5"/>
        <end position="288"/>
    </location>
</feature>
<dbReference type="InterPro" id="IPR036526">
    <property type="entry name" value="C-N_Hydrolase_sf"/>
</dbReference>
<dbReference type="CDD" id="cd07582">
    <property type="entry name" value="nitrilase_4"/>
    <property type="match status" value="1"/>
</dbReference>
<proteinExistence type="predicted"/>